<gene>
    <name evidence="3" type="ORF">JMJ92_04510</name>
</gene>
<dbReference type="PANTHER" id="PTHR13847:SF281">
    <property type="entry name" value="FAD DEPENDENT OXIDOREDUCTASE DOMAIN-CONTAINING PROTEIN"/>
    <property type="match status" value="1"/>
</dbReference>
<dbReference type="InterPro" id="IPR036188">
    <property type="entry name" value="FAD/NAD-bd_sf"/>
</dbReference>
<dbReference type="RefSeq" id="WP_075784338.1">
    <property type="nucleotide sequence ID" value="NZ_JAESIL010000012.1"/>
</dbReference>
<dbReference type="Pfam" id="PF01266">
    <property type="entry name" value="DAO"/>
    <property type="match status" value="1"/>
</dbReference>
<evidence type="ECO:0000256" key="1">
    <source>
        <dbReference type="ARBA" id="ARBA00023002"/>
    </source>
</evidence>
<organism evidence="3 4">
    <name type="scientific">Rhodovulum visakhapatnamense</name>
    <dbReference type="NCBI Taxonomy" id="364297"/>
    <lineage>
        <taxon>Bacteria</taxon>
        <taxon>Pseudomonadati</taxon>
        <taxon>Pseudomonadota</taxon>
        <taxon>Alphaproteobacteria</taxon>
        <taxon>Rhodobacterales</taxon>
        <taxon>Paracoccaceae</taxon>
        <taxon>Rhodovulum</taxon>
    </lineage>
</organism>
<feature type="domain" description="FAD dependent oxidoreductase" evidence="2">
    <location>
        <begin position="29"/>
        <end position="378"/>
    </location>
</feature>
<evidence type="ECO:0000313" key="3">
    <source>
        <dbReference type="EMBL" id="MBL3577427.1"/>
    </source>
</evidence>
<dbReference type="Proteomes" id="UP000635853">
    <property type="component" value="Unassembled WGS sequence"/>
</dbReference>
<protein>
    <submittedName>
        <fullName evidence="3">FAD-binding oxidoreductase</fullName>
    </submittedName>
</protein>
<dbReference type="Gene3D" id="3.30.9.10">
    <property type="entry name" value="D-Amino Acid Oxidase, subunit A, domain 2"/>
    <property type="match status" value="1"/>
</dbReference>
<dbReference type="Gene3D" id="3.50.50.60">
    <property type="entry name" value="FAD/NAD(P)-binding domain"/>
    <property type="match status" value="1"/>
</dbReference>
<evidence type="ECO:0000259" key="2">
    <source>
        <dbReference type="Pfam" id="PF01266"/>
    </source>
</evidence>
<dbReference type="InterPro" id="IPR006076">
    <property type="entry name" value="FAD-dep_OxRdtase"/>
</dbReference>
<evidence type="ECO:0000313" key="4">
    <source>
        <dbReference type="Proteomes" id="UP000635853"/>
    </source>
</evidence>
<comment type="caution">
    <text evidence="3">The sequence shown here is derived from an EMBL/GenBank/DDBJ whole genome shotgun (WGS) entry which is preliminary data.</text>
</comment>
<keyword evidence="1" id="KW-0560">Oxidoreductase</keyword>
<dbReference type="EMBL" id="JAESIL010000012">
    <property type="protein sequence ID" value="MBL3577427.1"/>
    <property type="molecule type" value="Genomic_DNA"/>
</dbReference>
<accession>A0ABS1RCR1</accession>
<name>A0ABS1RCR1_9RHOB</name>
<proteinExistence type="predicted"/>
<dbReference type="PANTHER" id="PTHR13847">
    <property type="entry name" value="SARCOSINE DEHYDROGENASE-RELATED"/>
    <property type="match status" value="1"/>
</dbReference>
<reference evidence="4" key="1">
    <citation type="submission" date="2021-01" db="EMBL/GenBank/DDBJ databases">
        <title>Draft genomes of Rhodovulum sulfidophilum.</title>
        <authorList>
            <person name="Guzman M.S."/>
        </authorList>
    </citation>
    <scope>NUCLEOTIDE SEQUENCE [LARGE SCALE GENOMIC DNA]</scope>
    <source>
        <strain evidence="4">AB19</strain>
    </source>
</reference>
<keyword evidence="4" id="KW-1185">Reference proteome</keyword>
<dbReference type="SUPFAM" id="SSF51905">
    <property type="entry name" value="FAD/NAD(P)-binding domain"/>
    <property type="match status" value="1"/>
</dbReference>
<sequence>MTDKPQSLWAATARPGPDLSALAESRRTDVLVIGGGFTGLSTALHLAEAGVAVTLLEAETPGHGGSGRNGGQVIPGLKDDPDGLDALFGPAATAFAGGTADILFDLVARHGIDCDASRDGWIQASLKDSHLPALERRMAQWQVRGAPVEWLDAQAIAEATGTRRFRGGWRDLRAGRVHPLNYVQGLAAAARRTGADLFAHSRVVEIRRTDAGWQARTQSGATVTADRVVLVTNAYTPPNLYRRIETTLVAANSIQIATPPLPPDLLKRILPGRSVLSESRRVGTYFRIGPGNRLMIGGRGRFSHGGTPADYGIIERELRAFFPEAARLGVEYRWSGRVGMTADHRVRLFEPDTGMIVAMGYNGRGVALGTAMGKALADHLARGTPLPLPSRKIDPLPFHRFHRSYGAAAIAWYRLRDALER</sequence>